<keyword evidence="2" id="KW-0472">Membrane</keyword>
<evidence type="ECO:0000256" key="2">
    <source>
        <dbReference type="SAM" id="Phobius"/>
    </source>
</evidence>
<organism evidence="3 4">
    <name type="scientific">Spodoptera litura</name>
    <name type="common">Asian cotton leafworm</name>
    <dbReference type="NCBI Taxonomy" id="69820"/>
    <lineage>
        <taxon>Eukaryota</taxon>
        <taxon>Metazoa</taxon>
        <taxon>Ecdysozoa</taxon>
        <taxon>Arthropoda</taxon>
        <taxon>Hexapoda</taxon>
        <taxon>Insecta</taxon>
        <taxon>Pterygota</taxon>
        <taxon>Neoptera</taxon>
        <taxon>Endopterygota</taxon>
        <taxon>Lepidoptera</taxon>
        <taxon>Glossata</taxon>
        <taxon>Ditrysia</taxon>
        <taxon>Noctuoidea</taxon>
        <taxon>Noctuidae</taxon>
        <taxon>Amphipyrinae</taxon>
        <taxon>Spodoptera</taxon>
    </lineage>
</organism>
<dbReference type="GO" id="GO:0016887">
    <property type="term" value="F:ATP hydrolysis activity"/>
    <property type="evidence" value="ECO:0007669"/>
    <property type="project" value="InterPro"/>
</dbReference>
<dbReference type="GO" id="GO:0012505">
    <property type="term" value="C:endomembrane system"/>
    <property type="evidence" value="ECO:0007669"/>
    <property type="project" value="UniProtKB-ARBA"/>
</dbReference>
<dbReference type="OrthoDB" id="8191652at2759"/>
<dbReference type="RefSeq" id="XP_022816001.1">
    <property type="nucleotide sequence ID" value="XM_022960233.1"/>
</dbReference>
<feature type="transmembrane region" description="Helical" evidence="2">
    <location>
        <begin position="81"/>
        <end position="102"/>
    </location>
</feature>
<evidence type="ECO:0000256" key="1">
    <source>
        <dbReference type="ARBA" id="ARBA00006235"/>
    </source>
</evidence>
<dbReference type="InterPro" id="IPR027417">
    <property type="entry name" value="P-loop_NTPase"/>
</dbReference>
<accession>A0A9J7DQ22</accession>
<sequence>MEDHNLSCEPMDIDTSGHSVRDMDISYDEPFYMSTVIKTEKEDFPSEETQLITDNAISDIQPTLKKFHINMQRPTKSYNNVLFQPVTIGMVVLISIFALHIYSLKCFDDFNVEELRDTLTNQVFGQSEATNSILETLEQQERSKLIIFSGGTGVGKTLISSILLNSLGPCSNVYHYTMPSFINTFSTDFMYGLTMCKKSLLIVDDLTANDIIQTKMQIQKVIEKSEYLGKETTVILIYNCYESTANFKRNCDESFRHKLLENFSEIKVLKRFVEFKPLTKYHLKQCIKQELADRQLNDRELEDVLRNFNVDVDGCKGVHSKMKYLNIV</sequence>
<evidence type="ECO:0000313" key="4">
    <source>
        <dbReference type="RefSeq" id="XP_022816001.1"/>
    </source>
</evidence>
<dbReference type="GO" id="GO:0005737">
    <property type="term" value="C:cytoplasm"/>
    <property type="evidence" value="ECO:0007669"/>
    <property type="project" value="UniProtKB-ARBA"/>
</dbReference>
<dbReference type="KEGG" id="sliu:111349221"/>
<proteinExistence type="inferred from homology"/>
<dbReference type="GO" id="GO:0005524">
    <property type="term" value="F:ATP binding"/>
    <property type="evidence" value="ECO:0007669"/>
    <property type="project" value="InterPro"/>
</dbReference>
<keyword evidence="3" id="KW-1185">Reference proteome</keyword>
<reference evidence="4" key="1">
    <citation type="submission" date="2025-08" db="UniProtKB">
        <authorList>
            <consortium name="RefSeq"/>
        </authorList>
    </citation>
    <scope>IDENTIFICATION</scope>
    <source>
        <strain evidence="4">Ishihara</strain>
        <tissue evidence="4">Whole body</tissue>
    </source>
</reference>
<dbReference type="PANTHER" id="PTHR10760">
    <property type="entry name" value="TORSIN"/>
    <property type="match status" value="1"/>
</dbReference>
<comment type="similarity">
    <text evidence="1">Belongs to the ClpA/ClpB family. Torsin subfamily.</text>
</comment>
<keyword evidence="2" id="KW-0812">Transmembrane</keyword>
<dbReference type="GeneID" id="111349221"/>
<dbReference type="PANTHER" id="PTHR10760:SF2">
    <property type="entry name" value="LD13476P-RELATED"/>
    <property type="match status" value="1"/>
</dbReference>
<dbReference type="Gene3D" id="3.40.50.300">
    <property type="entry name" value="P-loop containing nucleotide triphosphate hydrolases"/>
    <property type="match status" value="1"/>
</dbReference>
<dbReference type="Proteomes" id="UP000301870">
    <property type="component" value="Chromosome 9"/>
</dbReference>
<keyword evidence="2" id="KW-1133">Transmembrane helix</keyword>
<dbReference type="SUPFAM" id="SSF52540">
    <property type="entry name" value="P-loop containing nucleoside triphosphate hydrolases"/>
    <property type="match status" value="1"/>
</dbReference>
<evidence type="ECO:0000313" key="3">
    <source>
        <dbReference type="Proteomes" id="UP000301870"/>
    </source>
</evidence>
<dbReference type="InterPro" id="IPR010448">
    <property type="entry name" value="Torsin"/>
</dbReference>
<protein>
    <submittedName>
        <fullName evidence="4">Uncharacterized protein LOC111349221</fullName>
    </submittedName>
</protein>
<dbReference type="AlphaFoldDB" id="A0A9J7DQ22"/>
<name>A0A9J7DQ22_SPOLT</name>
<gene>
    <name evidence="4" type="primary">LOC111349221</name>
</gene>